<proteinExistence type="predicted"/>
<dbReference type="PANTHER" id="PTHR31170">
    <property type="entry name" value="BNAC04G53230D PROTEIN"/>
    <property type="match status" value="1"/>
</dbReference>
<sequence>MHAETGHADASGLGDIAIDVRILNLSETIDHQMRASSRPPPPRAQIYRVPERLHAADKDAYEPRFLSFGPYHRGDNVTEEVRRGNSSKDDDLAFALQVGGTLQFAGGRWWNRKEDDSRDSLENRGLIMNKIPTASKCDEQCEHLVHLCHTYLKPSCLQVQVQAQAPAPAPAVPGKSSATPGEYRRFRRATEYYEAGVKFRRWYDADAGAGANRPLLDVSFSNGVLRMAQHTVDDKTNYILRNVLAYEQCYRWSATSRDTSYVAAYVVFMSQLLSTPEDVALLSRRGVIEHMLGNDADVCAMFRGIADGVVFDPASEHYLMPIGVALQAHYKSRFHRWRAWVMRHRFGNPWLAAAWVFGAMAVLGTIVQTVLAVLSYVNQAPTHKVLGPGI</sequence>
<reference evidence="1" key="1">
    <citation type="submission" date="2015-06" db="UniProtKB">
        <authorList>
            <consortium name="EnsemblPlants"/>
        </authorList>
    </citation>
    <scope>IDENTIFICATION</scope>
</reference>
<dbReference type="PANTHER" id="PTHR31170:SF18">
    <property type="entry name" value="(WILD MALAYSIAN BANANA) HYPOTHETICAL PROTEIN"/>
    <property type="match status" value="1"/>
</dbReference>
<dbReference type="AlphaFoldDB" id="R7W3L6"/>
<name>R7W3L6_AEGTA</name>
<accession>R7W3L6</accession>
<organism evidence="1">
    <name type="scientific">Aegilops tauschii</name>
    <name type="common">Tausch's goatgrass</name>
    <name type="synonym">Aegilops squarrosa</name>
    <dbReference type="NCBI Taxonomy" id="37682"/>
    <lineage>
        <taxon>Eukaryota</taxon>
        <taxon>Viridiplantae</taxon>
        <taxon>Streptophyta</taxon>
        <taxon>Embryophyta</taxon>
        <taxon>Tracheophyta</taxon>
        <taxon>Spermatophyta</taxon>
        <taxon>Magnoliopsida</taxon>
        <taxon>Liliopsida</taxon>
        <taxon>Poales</taxon>
        <taxon>Poaceae</taxon>
        <taxon>BOP clade</taxon>
        <taxon>Pooideae</taxon>
        <taxon>Triticodae</taxon>
        <taxon>Triticeae</taxon>
        <taxon>Triticinae</taxon>
        <taxon>Aegilops</taxon>
    </lineage>
</organism>
<dbReference type="Pfam" id="PF03140">
    <property type="entry name" value="DUF247"/>
    <property type="match status" value="2"/>
</dbReference>
<protein>
    <submittedName>
        <fullName evidence="1">Uncharacterized protein</fullName>
    </submittedName>
</protein>
<evidence type="ECO:0000313" key="1">
    <source>
        <dbReference type="EnsemblPlants" id="EMT02232"/>
    </source>
</evidence>
<dbReference type="EnsemblPlants" id="EMT02232">
    <property type="protein sequence ID" value="EMT02232"/>
    <property type="gene ID" value="F775_03144"/>
</dbReference>
<dbReference type="InterPro" id="IPR004158">
    <property type="entry name" value="DUF247_pln"/>
</dbReference>